<sequence>DRHAGPAEHPVEHPAEHPGPGRVPHPHGVEGRPAHRGQRRCRLRRPRGAPRGVRLRRGAVAHAAPHRARGRAAAVLLDLRRGGGAAADRGAGGARRELLPLAGPRGAPRHPDRRVDPHRRAPRRPVGGRAAPLHRRRVGHHAAAVDHRLGARQPRGAGDAGLRQPDDQLGDVRRGARGPEEPLRTPLRPRPRPLPRAPRRRALHRAARRRPAAEAADHARPPRGARPRLALRAVRHGDRGAGGAGRARRPPGEGPPRAVLRRRAAAAGPPPRPGGRGRHERGQRGARRPRHLDGRQPHHQPSRGRAADPDRPALRVQGRGVRDLPGAGGGGRGRDGAELRPRAGRGVPAVRAHLPELPGDRAGHRRLRRL</sequence>
<feature type="compositionally biased region" description="Basic residues" evidence="1">
    <location>
        <begin position="187"/>
        <end position="210"/>
    </location>
</feature>
<reference evidence="2" key="1">
    <citation type="submission" date="2020-02" db="EMBL/GenBank/DDBJ databases">
        <authorList>
            <person name="Meier V. D."/>
        </authorList>
    </citation>
    <scope>NUCLEOTIDE SEQUENCE</scope>
    <source>
        <strain evidence="2">AVDCRST_MAG24</strain>
    </source>
</reference>
<feature type="compositionally biased region" description="Gly residues" evidence="1">
    <location>
        <begin position="84"/>
        <end position="93"/>
    </location>
</feature>
<feature type="compositionally biased region" description="Basic residues" evidence="1">
    <location>
        <begin position="34"/>
        <end position="69"/>
    </location>
</feature>
<feature type="compositionally biased region" description="Basic and acidic residues" evidence="1">
    <location>
        <begin position="164"/>
        <end position="183"/>
    </location>
</feature>
<evidence type="ECO:0000313" key="2">
    <source>
        <dbReference type="EMBL" id="CAA9316688.1"/>
    </source>
</evidence>
<evidence type="ECO:0000256" key="1">
    <source>
        <dbReference type="SAM" id="MobiDB-lite"/>
    </source>
</evidence>
<feature type="compositionally biased region" description="Basic and acidic residues" evidence="1">
    <location>
        <begin position="332"/>
        <end position="341"/>
    </location>
</feature>
<feature type="compositionally biased region" description="Basic residues" evidence="1">
    <location>
        <begin position="275"/>
        <end position="290"/>
    </location>
</feature>
<feature type="non-terminal residue" evidence="2">
    <location>
        <position position="370"/>
    </location>
</feature>
<organism evidence="2">
    <name type="scientific">uncultured Nocardioidaceae bacterium</name>
    <dbReference type="NCBI Taxonomy" id="253824"/>
    <lineage>
        <taxon>Bacteria</taxon>
        <taxon>Bacillati</taxon>
        <taxon>Actinomycetota</taxon>
        <taxon>Actinomycetes</taxon>
        <taxon>Propionibacteriales</taxon>
        <taxon>Nocardioidaceae</taxon>
        <taxon>environmental samples</taxon>
    </lineage>
</organism>
<name>A0A6J4KXH9_9ACTN</name>
<protein>
    <submittedName>
        <fullName evidence="2">1,2-phenylacetyl-CoA epoxidase, subunit E</fullName>
        <ecNumber evidence="2">1.14.13.149</ecNumber>
    </submittedName>
</protein>
<keyword evidence="2" id="KW-0560">Oxidoreductase</keyword>
<proteinExistence type="predicted"/>
<dbReference type="GO" id="GO:0097266">
    <property type="term" value="F:phenylacetyl-CoA 1,2-epoxidase activity"/>
    <property type="evidence" value="ECO:0007669"/>
    <property type="project" value="UniProtKB-EC"/>
</dbReference>
<feature type="compositionally biased region" description="Basic and acidic residues" evidence="1">
    <location>
        <begin position="109"/>
        <end position="119"/>
    </location>
</feature>
<gene>
    <name evidence="2" type="ORF">AVDCRST_MAG24-123</name>
</gene>
<feature type="region of interest" description="Disordered" evidence="1">
    <location>
        <begin position="84"/>
        <end position="370"/>
    </location>
</feature>
<feature type="compositionally biased region" description="Basic and acidic residues" evidence="1">
    <location>
        <begin position="211"/>
        <end position="220"/>
    </location>
</feature>
<dbReference type="EC" id="1.14.13.149" evidence="2"/>
<feature type="compositionally biased region" description="Basic and acidic residues" evidence="1">
    <location>
        <begin position="1"/>
        <end position="16"/>
    </location>
</feature>
<dbReference type="AlphaFoldDB" id="A0A6J4KXH9"/>
<feature type="region of interest" description="Disordered" evidence="1">
    <location>
        <begin position="1"/>
        <end position="69"/>
    </location>
</feature>
<accession>A0A6J4KXH9</accession>
<dbReference type="EMBL" id="CADCUF010000018">
    <property type="protein sequence ID" value="CAA9316688.1"/>
    <property type="molecule type" value="Genomic_DNA"/>
</dbReference>
<feature type="non-terminal residue" evidence="2">
    <location>
        <position position="1"/>
    </location>
</feature>